<dbReference type="GO" id="GO:0015833">
    <property type="term" value="P:peptide transport"/>
    <property type="evidence" value="ECO:0007669"/>
    <property type="project" value="TreeGrafter"/>
</dbReference>
<dbReference type="Gene3D" id="3.10.105.10">
    <property type="entry name" value="Dipeptide-binding Protein, Domain 3"/>
    <property type="match status" value="2"/>
</dbReference>
<protein>
    <submittedName>
        <fullName evidence="5">ABC transporter substrate-binding protein</fullName>
    </submittedName>
</protein>
<dbReference type="GO" id="GO:1904680">
    <property type="term" value="F:peptide transmembrane transporter activity"/>
    <property type="evidence" value="ECO:0007669"/>
    <property type="project" value="TreeGrafter"/>
</dbReference>
<reference evidence="5 6" key="1">
    <citation type="submission" date="2017-09" db="EMBL/GenBank/DDBJ databases">
        <title>Genome sequences of Natrinema ejinorence JCM 13890T.</title>
        <authorList>
            <person name="Roh S.W."/>
            <person name="Kim Y.B."/>
            <person name="Kim J.Y."/>
        </authorList>
    </citation>
    <scope>NUCLEOTIDE SEQUENCE [LARGE SCALE GENOMIC DNA]</scope>
    <source>
        <strain evidence="5 6">JCM 13890</strain>
    </source>
</reference>
<dbReference type="InterPro" id="IPR000914">
    <property type="entry name" value="SBP_5_dom"/>
</dbReference>
<sequence length="568" mass="63008">MLAATAGATLSTSGCLRQVRDVVVPDNIKQLSVTITTLPADADRQGVRIAGRLEDAFEAVGIDVSIDVRSEIEFRRTVLYDHEFDICVGCHPGGTDPDFLYEALYSRYADESGWQNPFGFADQDVDELLDAQRNADGDDRRKVVTEVLDAIATDQPFVPICIPEEHRVVRTDRFDDWEAGHLATRHGYLGLDSIAAAEQLNVAHTDSRPTENLNPIAADYRGRGTIIELLYDSVATQNGTNALQPWLASSWEWDGNTVSIDLRENCTFHDGEPVTAGDVAFTYQFLQDISLGNHEVPSPAPRFRAQADAIETIDVVHANRLEMTMDTNHTVGERAFLVPILPAHVWRERASDVMGPGGPTIAQGTTEGVVANNVPPIGSGPFRFERRTEGDLLVLTRFDDHFTRRLDIDLPEPTVGECRFRIHPDSTGATRVVQEGTADVTSLPLRASLVDTVSESDDVRLLESPSWTFYFLGFNTRKAPFGNFQFRRVVAQLIDKEWLCNEIFDGRARPIASPVPDEWTPAELEWDGYDPETPFLGSDGEVDVSSAKAAFEAAGFRYDDRGRLRARQ</sequence>
<evidence type="ECO:0000313" key="5">
    <source>
        <dbReference type="EMBL" id="PCR89563.1"/>
    </source>
</evidence>
<proteinExistence type="inferred from homology"/>
<accession>A0A2A5QS27</accession>
<evidence type="ECO:0000256" key="3">
    <source>
        <dbReference type="ARBA" id="ARBA00022729"/>
    </source>
</evidence>
<keyword evidence="2" id="KW-0813">Transport</keyword>
<dbReference type="Proteomes" id="UP000219689">
    <property type="component" value="Unassembled WGS sequence"/>
</dbReference>
<name>A0A2A5QS27_9EURY</name>
<evidence type="ECO:0000313" key="6">
    <source>
        <dbReference type="Proteomes" id="UP000219689"/>
    </source>
</evidence>
<keyword evidence="6" id="KW-1185">Reference proteome</keyword>
<dbReference type="InterPro" id="IPR039424">
    <property type="entry name" value="SBP_5"/>
</dbReference>
<dbReference type="PANTHER" id="PTHR30290">
    <property type="entry name" value="PERIPLASMIC BINDING COMPONENT OF ABC TRANSPORTER"/>
    <property type="match status" value="1"/>
</dbReference>
<dbReference type="RefSeq" id="WP_097378511.1">
    <property type="nucleotide sequence ID" value="NZ_NXNI01000001.1"/>
</dbReference>
<evidence type="ECO:0000259" key="4">
    <source>
        <dbReference type="Pfam" id="PF00496"/>
    </source>
</evidence>
<keyword evidence="3" id="KW-0732">Signal</keyword>
<organism evidence="5 6">
    <name type="scientific">Natrinema ejinorense</name>
    <dbReference type="NCBI Taxonomy" id="373386"/>
    <lineage>
        <taxon>Archaea</taxon>
        <taxon>Methanobacteriati</taxon>
        <taxon>Methanobacteriota</taxon>
        <taxon>Stenosarchaea group</taxon>
        <taxon>Halobacteria</taxon>
        <taxon>Halobacteriales</taxon>
        <taxon>Natrialbaceae</taxon>
        <taxon>Natrinema</taxon>
    </lineage>
</organism>
<comment type="similarity">
    <text evidence="1">Belongs to the bacterial solute-binding protein 5 family.</text>
</comment>
<comment type="caution">
    <text evidence="5">The sequence shown here is derived from an EMBL/GenBank/DDBJ whole genome shotgun (WGS) entry which is preliminary data.</text>
</comment>
<dbReference type="Gene3D" id="3.40.190.10">
    <property type="entry name" value="Periplasmic binding protein-like II"/>
    <property type="match status" value="1"/>
</dbReference>
<gene>
    <name evidence="5" type="ORF">CP557_02865</name>
</gene>
<dbReference type="Pfam" id="PF00496">
    <property type="entry name" value="SBP_bac_5"/>
    <property type="match status" value="1"/>
</dbReference>
<dbReference type="PANTHER" id="PTHR30290:SF9">
    <property type="entry name" value="OLIGOPEPTIDE-BINDING PROTEIN APPA"/>
    <property type="match status" value="1"/>
</dbReference>
<evidence type="ECO:0000256" key="2">
    <source>
        <dbReference type="ARBA" id="ARBA00022448"/>
    </source>
</evidence>
<dbReference type="EMBL" id="NXNI01000001">
    <property type="protein sequence ID" value="PCR89563.1"/>
    <property type="molecule type" value="Genomic_DNA"/>
</dbReference>
<dbReference type="OrthoDB" id="194307at2157"/>
<dbReference type="CDD" id="cd00995">
    <property type="entry name" value="PBP2_NikA_DppA_OppA_like"/>
    <property type="match status" value="1"/>
</dbReference>
<dbReference type="AlphaFoldDB" id="A0A2A5QS27"/>
<feature type="domain" description="Solute-binding protein family 5" evidence="4">
    <location>
        <begin position="243"/>
        <end position="560"/>
    </location>
</feature>
<evidence type="ECO:0000256" key="1">
    <source>
        <dbReference type="ARBA" id="ARBA00005695"/>
    </source>
</evidence>
<dbReference type="SUPFAM" id="SSF53850">
    <property type="entry name" value="Periplasmic binding protein-like II"/>
    <property type="match status" value="2"/>
</dbReference>